<comment type="similarity">
    <text evidence="2 12">Belongs to the glycosyl hydrolase 47 family.</text>
</comment>
<name>A0A6P8I3L2_ACTTE</name>
<feature type="active site" evidence="10">
    <location>
        <position position="288"/>
    </location>
</feature>
<dbReference type="Proteomes" id="UP000515163">
    <property type="component" value="Unplaced"/>
</dbReference>
<reference evidence="15" key="1">
    <citation type="submission" date="2025-08" db="UniProtKB">
        <authorList>
            <consortium name="RefSeq"/>
        </authorList>
    </citation>
    <scope>IDENTIFICATION</scope>
    <source>
        <tissue evidence="15">Tentacle</tissue>
    </source>
</reference>
<accession>A0A6P8I3L2</accession>
<evidence type="ECO:0000256" key="9">
    <source>
        <dbReference type="ARBA" id="ARBA00060207"/>
    </source>
</evidence>
<sequence length="572" mass="66135">MLFSSRCYLLYFILFVKDLVPQVKSNEENEETLERKYQYFSESERTKSREHARRMFYYGYDNYMRYAFPLDELDPIHCTGRGPDHLNPSNININDVLGNYSLTLVESLGTLAIMGNSSEFKRAVQNVIHHVSFDRNSTVQVFEVTIRVLGALLSAHLIIKDPLQPFGDMVPKDYEDDLLTLAHDLANRLIEAFERSPSGIPYPRVNLQTGLPVESWTDTCLAGAGTLIIEFGILSRLLNDPTFENLARRAVSEVWYHRSNMTGLLGNVIDIKTGQWKGTMSGVGAGLDSFYEYLLKGYIMFGNPEDLKRFNDLYKTIRHHLRKGRLKCHEGSGDTPLYVNVNFQTAKIENSWIDSLHAAFAGVQVLKGDIGEAICTHAVFYYIWRKYQALPERFNWHTKNPDVSFYPLRPELAEATYLLYQATQHPFYLHVGRDILKDLETNTKAECGYATLHNVIDKSQEDRMESFFLSETCKYLYLLFDHENHVNQDASNYIFSTEGHLFRLDTKQRKRPWDVTSFPRHRFKLKSNMTPVTKQQRNDSCGCENLVESFYNPLPLDAKYLLQIEKEIGLYD</sequence>
<evidence type="ECO:0000256" key="2">
    <source>
        <dbReference type="ARBA" id="ARBA00007658"/>
    </source>
</evidence>
<dbReference type="Pfam" id="PF01532">
    <property type="entry name" value="Glyco_hydro_47"/>
    <property type="match status" value="1"/>
</dbReference>
<dbReference type="InterPro" id="IPR012341">
    <property type="entry name" value="6hp_glycosidase-like_sf"/>
</dbReference>
<dbReference type="SUPFAM" id="SSF48225">
    <property type="entry name" value="Seven-hairpin glycosidases"/>
    <property type="match status" value="1"/>
</dbReference>
<evidence type="ECO:0000256" key="3">
    <source>
        <dbReference type="ARBA" id="ARBA00022692"/>
    </source>
</evidence>
<protein>
    <recommendedName>
        <fullName evidence="12">alpha-1,2-Mannosidase</fullName>
        <ecNumber evidence="12">3.2.1.-</ecNumber>
    </recommendedName>
</protein>
<keyword evidence="11" id="KW-0106">Calcium</keyword>
<evidence type="ECO:0000256" key="10">
    <source>
        <dbReference type="PIRSR" id="PIRSR601382-1"/>
    </source>
</evidence>
<evidence type="ECO:0000256" key="8">
    <source>
        <dbReference type="ARBA" id="ARBA00023180"/>
    </source>
</evidence>
<feature type="signal peptide" evidence="13">
    <location>
        <begin position="1"/>
        <end position="25"/>
    </location>
</feature>
<feature type="chain" id="PRO_5027671914" description="alpha-1,2-Mannosidase" evidence="13">
    <location>
        <begin position="26"/>
        <end position="572"/>
    </location>
</feature>
<evidence type="ECO:0000256" key="7">
    <source>
        <dbReference type="ARBA" id="ARBA00023136"/>
    </source>
</evidence>
<feature type="active site" description="Proton donor" evidence="10">
    <location>
        <position position="143"/>
    </location>
</feature>
<feature type="binding site" evidence="11">
    <location>
        <position position="497"/>
    </location>
    <ligand>
        <name>Ca(2+)</name>
        <dbReference type="ChEBI" id="CHEBI:29108"/>
    </ligand>
</feature>
<evidence type="ECO:0000313" key="15">
    <source>
        <dbReference type="RefSeq" id="XP_031563144.1"/>
    </source>
</evidence>
<organism evidence="14 15">
    <name type="scientific">Actinia tenebrosa</name>
    <name type="common">Australian red waratah sea anemone</name>
    <dbReference type="NCBI Taxonomy" id="6105"/>
    <lineage>
        <taxon>Eukaryota</taxon>
        <taxon>Metazoa</taxon>
        <taxon>Cnidaria</taxon>
        <taxon>Anthozoa</taxon>
        <taxon>Hexacorallia</taxon>
        <taxon>Actiniaria</taxon>
        <taxon>Actiniidae</taxon>
        <taxon>Actinia</taxon>
    </lineage>
</organism>
<keyword evidence="12" id="KW-0326">Glycosidase</keyword>
<keyword evidence="7" id="KW-0472">Membrane</keyword>
<dbReference type="InterPro" id="IPR001382">
    <property type="entry name" value="Glyco_hydro_47"/>
</dbReference>
<dbReference type="KEGG" id="aten:116298741"/>
<dbReference type="EC" id="3.2.1.-" evidence="12"/>
<evidence type="ECO:0000313" key="14">
    <source>
        <dbReference type="Proteomes" id="UP000515163"/>
    </source>
</evidence>
<dbReference type="InterPro" id="IPR036026">
    <property type="entry name" value="Seven-hairpin_glycosidases"/>
</dbReference>
<dbReference type="GO" id="GO:1904380">
    <property type="term" value="P:endoplasmic reticulum mannose trimming"/>
    <property type="evidence" value="ECO:0007669"/>
    <property type="project" value="InterPro"/>
</dbReference>
<dbReference type="GeneID" id="116298741"/>
<comment type="function">
    <text evidence="9">Extracts misfolded glycoproteins, but not glycoproteins undergoing productive folding, from the calnexin cycle. It is directly involved in endoplasmic reticulum-associated degradation (ERAD) and targets misfolded glycoproteins for degradation in an N-glycan-independent manner, probably by forming a complex with SEL1L. It has low mannosidase activity, catalyzing mannose trimming from Man8GlcNAc2 to Man7GlcNAc2.</text>
</comment>
<dbReference type="GO" id="GO:0005975">
    <property type="term" value="P:carbohydrate metabolic process"/>
    <property type="evidence" value="ECO:0007669"/>
    <property type="project" value="InterPro"/>
</dbReference>
<keyword evidence="8" id="KW-0325">Glycoprotein</keyword>
<evidence type="ECO:0000256" key="12">
    <source>
        <dbReference type="RuleBase" id="RU361193"/>
    </source>
</evidence>
<dbReference type="RefSeq" id="XP_031563144.1">
    <property type="nucleotide sequence ID" value="XM_031707284.1"/>
</dbReference>
<evidence type="ECO:0000256" key="11">
    <source>
        <dbReference type="PIRSR" id="PIRSR601382-2"/>
    </source>
</evidence>
<dbReference type="GO" id="GO:0044322">
    <property type="term" value="C:endoplasmic reticulum quality control compartment"/>
    <property type="evidence" value="ECO:0007669"/>
    <property type="project" value="GOC"/>
</dbReference>
<evidence type="ECO:0000256" key="1">
    <source>
        <dbReference type="ARBA" id="ARBA00004648"/>
    </source>
</evidence>
<keyword evidence="11" id="KW-0479">Metal-binding</keyword>
<keyword evidence="5" id="KW-0735">Signal-anchor</keyword>
<dbReference type="OrthoDB" id="8118055at2759"/>
<keyword evidence="3" id="KW-0812">Transmembrane</keyword>
<feature type="active site" description="Proton donor" evidence="10">
    <location>
        <position position="392"/>
    </location>
</feature>
<keyword evidence="13" id="KW-0732">Signal</keyword>
<evidence type="ECO:0000256" key="13">
    <source>
        <dbReference type="SAM" id="SignalP"/>
    </source>
</evidence>
<dbReference type="InterPro" id="IPR044674">
    <property type="entry name" value="EDEM1/2/3"/>
</dbReference>
<dbReference type="Gene3D" id="1.50.10.10">
    <property type="match status" value="1"/>
</dbReference>
<evidence type="ECO:0000256" key="4">
    <source>
        <dbReference type="ARBA" id="ARBA00022824"/>
    </source>
</evidence>
<dbReference type="PRINTS" id="PR00747">
    <property type="entry name" value="GLYHDRLASE47"/>
</dbReference>
<dbReference type="FunCoup" id="A0A6P8I3L2">
    <property type="interactions" value="713"/>
</dbReference>
<keyword evidence="4" id="KW-0256">Endoplasmic reticulum</keyword>
<evidence type="ECO:0000256" key="6">
    <source>
        <dbReference type="ARBA" id="ARBA00022989"/>
    </source>
</evidence>
<comment type="subcellular location">
    <subcellularLocation>
        <location evidence="1">Endoplasmic reticulum membrane</location>
        <topology evidence="1">Single-pass type II membrane protein</topology>
    </subcellularLocation>
</comment>
<dbReference type="InParanoid" id="A0A6P8I3L2"/>
<evidence type="ECO:0000256" key="5">
    <source>
        <dbReference type="ARBA" id="ARBA00022968"/>
    </source>
</evidence>
<dbReference type="PANTHER" id="PTHR45679:SF5">
    <property type="entry name" value="ER DEGRADATION-ENHANCING ALPHA-MANNOSIDASE-LIKE PROTEIN 1"/>
    <property type="match status" value="1"/>
</dbReference>
<dbReference type="AlphaFoldDB" id="A0A6P8I3L2"/>
<dbReference type="GO" id="GO:0004571">
    <property type="term" value="F:mannosyl-oligosaccharide 1,2-alpha-mannosidase activity"/>
    <property type="evidence" value="ECO:0007669"/>
    <property type="project" value="InterPro"/>
</dbReference>
<dbReference type="FunFam" id="1.50.10.10:FF:000016">
    <property type="entry name" value="alpha-1,2-Mannosidase"/>
    <property type="match status" value="1"/>
</dbReference>
<gene>
    <name evidence="15" type="primary">LOC116298741</name>
</gene>
<proteinExistence type="inferred from homology"/>
<keyword evidence="14" id="KW-1185">Reference proteome</keyword>
<dbReference type="GO" id="GO:0005509">
    <property type="term" value="F:calcium ion binding"/>
    <property type="evidence" value="ECO:0007669"/>
    <property type="project" value="InterPro"/>
</dbReference>
<dbReference type="GO" id="GO:0005789">
    <property type="term" value="C:endoplasmic reticulum membrane"/>
    <property type="evidence" value="ECO:0007669"/>
    <property type="project" value="UniProtKB-SubCell"/>
</dbReference>
<keyword evidence="12" id="KW-0378">Hydrolase</keyword>
<feature type="active site" evidence="10">
    <location>
        <position position="411"/>
    </location>
</feature>
<keyword evidence="6" id="KW-1133">Transmembrane helix</keyword>
<dbReference type="PANTHER" id="PTHR45679">
    <property type="entry name" value="ER DEGRADATION-ENHANCING ALPHA-MANNOSIDASE-LIKE PROTEIN 2"/>
    <property type="match status" value="1"/>
</dbReference>
<comment type="cofactor">
    <cofactor evidence="11">
        <name>Ca(2+)</name>
        <dbReference type="ChEBI" id="CHEBI:29108"/>
    </cofactor>
</comment>